<evidence type="ECO:0000313" key="3">
    <source>
        <dbReference type="Proteomes" id="UP001219525"/>
    </source>
</evidence>
<sequence length="336" mass="36509">MIVGRCNGAKHVEYCRHKVGASSHVAITYRTVEKAPVLRRTRLGVNGEIGTMLDVITLIKHGLDRISIARGGALYRKHRKTREHDTVRHAGRVTNPQASDEKPSVGDEQRTGGSTGDVDVGEEASVRLGVWADVHPRCWQNPHGWRGNAQWDVRTRLVVNVGHVAMHCAQIWEEEEASAQRRCSEANYADMRVKQYTSRAGSSLKYTGKRKIIVNVGEGGKHKDPKTGGDSAREVVRNAAVTLNGTERAAAPRRQRRQWQGHVGAKALALDEVHAAAKASAGATEGPRSGQDRESRRMHEAALAGDMHLRKSGLGWVGANTAPRSGADGTSQASDA</sequence>
<feature type="compositionally biased region" description="Basic and acidic residues" evidence="1">
    <location>
        <begin position="99"/>
        <end position="110"/>
    </location>
</feature>
<keyword evidence="3" id="KW-1185">Reference proteome</keyword>
<dbReference type="AlphaFoldDB" id="A0AAD6Y014"/>
<organism evidence="2 3">
    <name type="scientific">Mycena pura</name>
    <dbReference type="NCBI Taxonomy" id="153505"/>
    <lineage>
        <taxon>Eukaryota</taxon>
        <taxon>Fungi</taxon>
        <taxon>Dikarya</taxon>
        <taxon>Basidiomycota</taxon>
        <taxon>Agaricomycotina</taxon>
        <taxon>Agaricomycetes</taxon>
        <taxon>Agaricomycetidae</taxon>
        <taxon>Agaricales</taxon>
        <taxon>Marasmiineae</taxon>
        <taxon>Mycenaceae</taxon>
        <taxon>Mycena</taxon>
    </lineage>
</organism>
<feature type="region of interest" description="Disordered" evidence="1">
    <location>
        <begin position="79"/>
        <end position="119"/>
    </location>
</feature>
<evidence type="ECO:0000256" key="1">
    <source>
        <dbReference type="SAM" id="MobiDB-lite"/>
    </source>
</evidence>
<protein>
    <submittedName>
        <fullName evidence="2">Uncharacterized protein</fullName>
    </submittedName>
</protein>
<feature type="region of interest" description="Disordered" evidence="1">
    <location>
        <begin position="276"/>
        <end position="336"/>
    </location>
</feature>
<feature type="compositionally biased region" description="Basic and acidic residues" evidence="1">
    <location>
        <begin position="290"/>
        <end position="300"/>
    </location>
</feature>
<evidence type="ECO:0000313" key="2">
    <source>
        <dbReference type="EMBL" id="KAJ7194654.1"/>
    </source>
</evidence>
<name>A0AAD6Y014_9AGAR</name>
<gene>
    <name evidence="2" type="ORF">GGX14DRAFT_404452</name>
</gene>
<reference evidence="2" key="1">
    <citation type="submission" date="2023-03" db="EMBL/GenBank/DDBJ databases">
        <title>Massive genome expansion in bonnet fungi (Mycena s.s.) driven by repeated elements and novel gene families across ecological guilds.</title>
        <authorList>
            <consortium name="Lawrence Berkeley National Laboratory"/>
            <person name="Harder C.B."/>
            <person name="Miyauchi S."/>
            <person name="Viragh M."/>
            <person name="Kuo A."/>
            <person name="Thoen E."/>
            <person name="Andreopoulos B."/>
            <person name="Lu D."/>
            <person name="Skrede I."/>
            <person name="Drula E."/>
            <person name="Henrissat B."/>
            <person name="Morin E."/>
            <person name="Kohler A."/>
            <person name="Barry K."/>
            <person name="LaButti K."/>
            <person name="Morin E."/>
            <person name="Salamov A."/>
            <person name="Lipzen A."/>
            <person name="Mereny Z."/>
            <person name="Hegedus B."/>
            <person name="Baldrian P."/>
            <person name="Stursova M."/>
            <person name="Weitz H."/>
            <person name="Taylor A."/>
            <person name="Grigoriev I.V."/>
            <person name="Nagy L.G."/>
            <person name="Martin F."/>
            <person name="Kauserud H."/>
        </authorList>
    </citation>
    <scope>NUCLEOTIDE SEQUENCE</scope>
    <source>
        <strain evidence="2">9144</strain>
    </source>
</reference>
<dbReference type="EMBL" id="JARJCW010000096">
    <property type="protein sequence ID" value="KAJ7194654.1"/>
    <property type="molecule type" value="Genomic_DNA"/>
</dbReference>
<proteinExistence type="predicted"/>
<dbReference type="Proteomes" id="UP001219525">
    <property type="component" value="Unassembled WGS sequence"/>
</dbReference>
<accession>A0AAD6Y014</accession>
<comment type="caution">
    <text evidence="2">The sequence shown here is derived from an EMBL/GenBank/DDBJ whole genome shotgun (WGS) entry which is preliminary data.</text>
</comment>